<evidence type="ECO:0000259" key="7">
    <source>
        <dbReference type="PROSITE" id="PS51296"/>
    </source>
</evidence>
<dbReference type="Gene3D" id="3.50.50.60">
    <property type="entry name" value="FAD/NAD(P)-binding domain"/>
    <property type="match status" value="1"/>
</dbReference>
<dbReference type="Gene3D" id="2.102.10.10">
    <property type="entry name" value="Rieske [2Fe-2S] iron-sulphur domain"/>
    <property type="match status" value="1"/>
</dbReference>
<dbReference type="InterPro" id="IPR036188">
    <property type="entry name" value="FAD/NAD-bd_sf"/>
</dbReference>
<protein>
    <submittedName>
        <fullName evidence="8">FAD-dependent oxidoreductase</fullName>
    </submittedName>
</protein>
<dbReference type="InterPro" id="IPR036922">
    <property type="entry name" value="Rieske_2Fe-2S_sf"/>
</dbReference>
<gene>
    <name evidence="8" type="ORF">GCM10025789_00650</name>
</gene>
<dbReference type="SUPFAM" id="SSF51905">
    <property type="entry name" value="FAD/NAD(P)-binding domain"/>
    <property type="match status" value="1"/>
</dbReference>
<accession>A0ABP9EW53</accession>
<evidence type="ECO:0000313" key="8">
    <source>
        <dbReference type="EMBL" id="GAA4888315.1"/>
    </source>
</evidence>
<dbReference type="PRINTS" id="PR00162">
    <property type="entry name" value="RIESKE"/>
</dbReference>
<dbReference type="InterPro" id="IPR017941">
    <property type="entry name" value="Rieske_2Fe-2S"/>
</dbReference>
<dbReference type="RefSeq" id="WP_345577279.1">
    <property type="nucleotide sequence ID" value="NZ_BAABLV010000002.1"/>
</dbReference>
<sequence length="496" mass="52102">MESYWFATHPPKTALSASFNEGAHFDVVVAGAGLTGLTTALLLARTGLTVAVVEARTVGAVTTGNTTAKLSLLQGTSLSGIRSHQSDKVLRAYVEGQREGQAWLTRFLDTVGVDYERRTAYTYATTPDGADALRKELDASRTGGLEEVTWTEETELPFAVTGALTLPDQAQIHPLKVLDALLGEFLAHNGVVFEGTRLLNAEGDEPVRVTTSAGDLTADRVVLATGIPPLDRGGYFAKLVPARSYATAHRVPGDIPQGMYLSADSPTHSLRTLDDGGEQLLMVGGHGHVVGRTDSEAAALQSLVAWAETSFPGAELTHAWSAQDYRTVDRVPYVGRMPGGHGDIFVATGYNKWGMTNAIAAALNLSAQMLGGSMPWAETLTDRGTSVTAVGEALSANLKVAGHLAKDWTKAEVGSLPDGPPGEGTGVVGRHEGKPVAVSTVGGVTCRVSGVCTHLGGIVNWNDAEKTWDCPLHGSRFAADGTVLEGPASRDLGRID</sequence>
<keyword evidence="1" id="KW-0001">2Fe-2S</keyword>
<dbReference type="Pfam" id="PF01266">
    <property type="entry name" value="DAO"/>
    <property type="match status" value="1"/>
</dbReference>
<organism evidence="8 9">
    <name type="scientific">Tessaracoccus lubricantis</name>
    <dbReference type="NCBI Taxonomy" id="545543"/>
    <lineage>
        <taxon>Bacteria</taxon>
        <taxon>Bacillati</taxon>
        <taxon>Actinomycetota</taxon>
        <taxon>Actinomycetes</taxon>
        <taxon>Propionibacteriales</taxon>
        <taxon>Propionibacteriaceae</taxon>
        <taxon>Tessaracoccus</taxon>
    </lineage>
</organism>
<dbReference type="EMBL" id="BAABLV010000002">
    <property type="protein sequence ID" value="GAA4888315.1"/>
    <property type="molecule type" value="Genomic_DNA"/>
</dbReference>
<comment type="caution">
    <text evidence="8">The sequence shown here is derived from an EMBL/GenBank/DDBJ whole genome shotgun (WGS) entry which is preliminary data.</text>
</comment>
<keyword evidence="4" id="KW-0411">Iron-sulfur</keyword>
<dbReference type="PANTHER" id="PTHR13847:SF274">
    <property type="entry name" value="RIESKE 2FE-2S IRON-SULFUR PROTEIN YHFW-RELATED"/>
    <property type="match status" value="1"/>
</dbReference>
<keyword evidence="3" id="KW-0408">Iron</keyword>
<evidence type="ECO:0000256" key="3">
    <source>
        <dbReference type="ARBA" id="ARBA00023004"/>
    </source>
</evidence>
<feature type="region of interest" description="Disordered" evidence="6">
    <location>
        <begin position="412"/>
        <end position="431"/>
    </location>
</feature>
<reference evidence="9" key="1">
    <citation type="journal article" date="2019" name="Int. J. Syst. Evol. Microbiol.">
        <title>The Global Catalogue of Microorganisms (GCM) 10K type strain sequencing project: providing services to taxonomists for standard genome sequencing and annotation.</title>
        <authorList>
            <consortium name="The Broad Institute Genomics Platform"/>
            <consortium name="The Broad Institute Genome Sequencing Center for Infectious Disease"/>
            <person name="Wu L."/>
            <person name="Ma J."/>
        </authorList>
    </citation>
    <scope>NUCLEOTIDE SEQUENCE [LARGE SCALE GENOMIC DNA]</scope>
    <source>
        <strain evidence="9">JCM 19125</strain>
    </source>
</reference>
<dbReference type="Pfam" id="PF00355">
    <property type="entry name" value="Rieske"/>
    <property type="match status" value="1"/>
</dbReference>
<dbReference type="PROSITE" id="PS51296">
    <property type="entry name" value="RIESKE"/>
    <property type="match status" value="1"/>
</dbReference>
<dbReference type="PANTHER" id="PTHR13847">
    <property type="entry name" value="SARCOSINE DEHYDROGENASE-RELATED"/>
    <property type="match status" value="1"/>
</dbReference>
<evidence type="ECO:0000313" key="9">
    <source>
        <dbReference type="Proteomes" id="UP001501521"/>
    </source>
</evidence>
<dbReference type="InterPro" id="IPR005805">
    <property type="entry name" value="Rieske_Fe-S_prot_C"/>
</dbReference>
<evidence type="ECO:0000256" key="1">
    <source>
        <dbReference type="ARBA" id="ARBA00022714"/>
    </source>
</evidence>
<dbReference type="Proteomes" id="UP001501521">
    <property type="component" value="Unassembled WGS sequence"/>
</dbReference>
<dbReference type="SUPFAM" id="SSF50022">
    <property type="entry name" value="ISP domain"/>
    <property type="match status" value="1"/>
</dbReference>
<name>A0ABP9EW53_9ACTN</name>
<dbReference type="Gene3D" id="3.30.9.10">
    <property type="entry name" value="D-Amino Acid Oxidase, subunit A, domain 2"/>
    <property type="match status" value="1"/>
</dbReference>
<keyword evidence="2" id="KW-0479">Metal-binding</keyword>
<feature type="domain" description="Rieske" evidence="7">
    <location>
        <begin position="408"/>
        <end position="496"/>
    </location>
</feature>
<keyword evidence="9" id="KW-1185">Reference proteome</keyword>
<evidence type="ECO:0000256" key="6">
    <source>
        <dbReference type="SAM" id="MobiDB-lite"/>
    </source>
</evidence>
<evidence type="ECO:0000256" key="2">
    <source>
        <dbReference type="ARBA" id="ARBA00022723"/>
    </source>
</evidence>
<proteinExistence type="predicted"/>
<keyword evidence="5" id="KW-1015">Disulfide bond</keyword>
<evidence type="ECO:0000256" key="4">
    <source>
        <dbReference type="ARBA" id="ARBA00023014"/>
    </source>
</evidence>
<dbReference type="InterPro" id="IPR006076">
    <property type="entry name" value="FAD-dep_OxRdtase"/>
</dbReference>
<evidence type="ECO:0000256" key="5">
    <source>
        <dbReference type="ARBA" id="ARBA00023157"/>
    </source>
</evidence>